<keyword evidence="2" id="KW-0663">Pyridoxal phosphate</keyword>
<accession>A0A0F9LAU1</accession>
<protein>
    <recommendedName>
        <fullName evidence="4">Cystathionine gamma-synthase</fullName>
    </recommendedName>
</protein>
<dbReference type="EMBL" id="LAZR01007564">
    <property type="protein sequence ID" value="KKM84461.1"/>
    <property type="molecule type" value="Genomic_DNA"/>
</dbReference>
<dbReference type="Pfam" id="PF01053">
    <property type="entry name" value="Cys_Met_Meta_PP"/>
    <property type="match status" value="1"/>
</dbReference>
<comment type="caution">
    <text evidence="3">The sequence shown here is derived from an EMBL/GenBank/DDBJ whole genome shotgun (WGS) entry which is preliminary data.</text>
</comment>
<evidence type="ECO:0000313" key="3">
    <source>
        <dbReference type="EMBL" id="KKM84461.1"/>
    </source>
</evidence>
<proteinExistence type="predicted"/>
<dbReference type="SUPFAM" id="SSF53383">
    <property type="entry name" value="PLP-dependent transferases"/>
    <property type="match status" value="1"/>
</dbReference>
<dbReference type="InterPro" id="IPR051750">
    <property type="entry name" value="Trans-sulfuration_enzymes"/>
</dbReference>
<evidence type="ECO:0008006" key="4">
    <source>
        <dbReference type="Google" id="ProtNLM"/>
    </source>
</evidence>
<dbReference type="GO" id="GO:0030170">
    <property type="term" value="F:pyridoxal phosphate binding"/>
    <property type="evidence" value="ECO:0007669"/>
    <property type="project" value="InterPro"/>
</dbReference>
<comment type="cofactor">
    <cofactor evidence="1">
        <name>pyridoxal 5'-phosphate</name>
        <dbReference type="ChEBI" id="CHEBI:597326"/>
    </cofactor>
</comment>
<gene>
    <name evidence="3" type="ORF">LCGC14_1298910</name>
</gene>
<dbReference type="Gene3D" id="3.40.640.10">
    <property type="entry name" value="Type I PLP-dependent aspartate aminotransferase-like (Major domain)"/>
    <property type="match status" value="1"/>
</dbReference>
<organism evidence="3">
    <name type="scientific">marine sediment metagenome</name>
    <dbReference type="NCBI Taxonomy" id="412755"/>
    <lineage>
        <taxon>unclassified sequences</taxon>
        <taxon>metagenomes</taxon>
        <taxon>ecological metagenomes</taxon>
    </lineage>
</organism>
<dbReference type="InterPro" id="IPR000277">
    <property type="entry name" value="Cys/Met-Metab_PyrdxlP-dep_enz"/>
</dbReference>
<dbReference type="PANTHER" id="PTHR42699:SF1">
    <property type="entry name" value="CYSTATHIONINE GAMMA-SYNTHASE-RELATED"/>
    <property type="match status" value="1"/>
</dbReference>
<dbReference type="AlphaFoldDB" id="A0A0F9LAU1"/>
<name>A0A0F9LAU1_9ZZZZ</name>
<dbReference type="PANTHER" id="PTHR42699">
    <property type="match status" value="1"/>
</dbReference>
<evidence type="ECO:0000256" key="1">
    <source>
        <dbReference type="ARBA" id="ARBA00001933"/>
    </source>
</evidence>
<reference evidence="3" key="1">
    <citation type="journal article" date="2015" name="Nature">
        <title>Complex archaea that bridge the gap between prokaryotes and eukaryotes.</title>
        <authorList>
            <person name="Spang A."/>
            <person name="Saw J.H."/>
            <person name="Jorgensen S.L."/>
            <person name="Zaremba-Niedzwiedzka K."/>
            <person name="Martijn J."/>
            <person name="Lind A.E."/>
            <person name="van Eijk R."/>
            <person name="Schleper C."/>
            <person name="Guy L."/>
            <person name="Ettema T.J."/>
        </authorList>
    </citation>
    <scope>NUCLEOTIDE SEQUENCE</scope>
</reference>
<dbReference type="GO" id="GO:0019346">
    <property type="term" value="P:transsulfuration"/>
    <property type="evidence" value="ECO:0007669"/>
    <property type="project" value="InterPro"/>
</dbReference>
<evidence type="ECO:0000256" key="2">
    <source>
        <dbReference type="ARBA" id="ARBA00022898"/>
    </source>
</evidence>
<dbReference type="InterPro" id="IPR015421">
    <property type="entry name" value="PyrdxlP-dep_Trfase_major"/>
</dbReference>
<dbReference type="Gene3D" id="3.90.1150.10">
    <property type="entry name" value="Aspartate Aminotransferase, domain 1"/>
    <property type="match status" value="1"/>
</dbReference>
<sequence length="556" mass="64046">MGIKNYLPKLKLLKSIGGFHGVSAVFPTLKDVIDYEERNILVNRGYPRFVSHILINKIENKYKKKFEAIGAISCHSYEAAVFLVIDFFFQSGNKIYFDIGIPLEYFKFLNHKFPKLVERTEKNEAEIVFINIPGTKLQRDVKNKKIIGILGNSKLEENARSLGFNILICHDEKYDIGIILIYSIRYAMLDLFRRHTGFNVSSRKLITKSKITSELAKRYENNLKKRISELERTIPEFCFLYPSGMAAIFTSILSSLSSKRGKIITIGSLYVDTLRILERWPEKYNLPKPIFIRDKFLENLKSSIDLNTAAVFIEIPSNPLIELVDINEIVRTSHSKKAIVIVDNTIATPYNFNPFLYDADIVIHSTTKFLSGKNNHIGGALLINKEELKKEIQIFNKITNLYMDFNDIKKLSRNVRKFEERMEKINKNGEIVANFLNNHDLIKRVYHPSLKNDHNHLLMQKFLRGGSGVLSFVLKESTEDNAKNFYDNILPPILKGPSLGSEKTLLCPYVIMAHYNDSKEELERLGLDFYLMRISVGIEPVDKIIKSLENGLKYLK</sequence>
<dbReference type="InterPro" id="IPR015424">
    <property type="entry name" value="PyrdxlP-dep_Trfase"/>
</dbReference>
<dbReference type="InterPro" id="IPR015422">
    <property type="entry name" value="PyrdxlP-dep_Trfase_small"/>
</dbReference>